<feature type="transmembrane region" description="Helical" evidence="1">
    <location>
        <begin position="91"/>
        <end position="111"/>
    </location>
</feature>
<feature type="transmembrane region" description="Helical" evidence="1">
    <location>
        <begin position="41"/>
        <end position="60"/>
    </location>
</feature>
<dbReference type="AlphaFoldDB" id="A0A939KJX7"/>
<protein>
    <submittedName>
        <fullName evidence="2">Uncharacterized protein</fullName>
    </submittedName>
</protein>
<evidence type="ECO:0000313" key="3">
    <source>
        <dbReference type="Proteomes" id="UP000664218"/>
    </source>
</evidence>
<keyword evidence="1" id="KW-1133">Transmembrane helix</keyword>
<dbReference type="RefSeq" id="WP_207598668.1">
    <property type="nucleotide sequence ID" value="NZ_JAFNJU010000002.1"/>
</dbReference>
<keyword evidence="3" id="KW-1185">Reference proteome</keyword>
<sequence>MRVKDETFFELWKRSVLSSGAYPEGFNPTFDDYAGAEMFRYLFKIAIPMGFGLLTFVTYQKLRLNRLFIFIWAVLLAGGMAYTFFELNFGSVFYYLVMAGYLVLIITVLSLTQEMNSNRNL</sequence>
<dbReference type="Proteomes" id="UP000664218">
    <property type="component" value="Unassembled WGS sequence"/>
</dbReference>
<comment type="caution">
    <text evidence="2">The sequence shown here is derived from an EMBL/GenBank/DDBJ whole genome shotgun (WGS) entry which is preliminary data.</text>
</comment>
<accession>A0A939KJX7</accession>
<dbReference type="EMBL" id="JAFNJU010000002">
    <property type="protein sequence ID" value="MBO1264150.1"/>
    <property type="molecule type" value="Genomic_DNA"/>
</dbReference>
<evidence type="ECO:0000313" key="2">
    <source>
        <dbReference type="EMBL" id="MBO1264150.1"/>
    </source>
</evidence>
<name>A0A939KJX7_9CLOT</name>
<keyword evidence="1" id="KW-0812">Transmembrane</keyword>
<gene>
    <name evidence="2" type="ORF">J3A84_03715</name>
</gene>
<feature type="transmembrane region" description="Helical" evidence="1">
    <location>
        <begin position="67"/>
        <end position="85"/>
    </location>
</feature>
<keyword evidence="1" id="KW-0472">Membrane</keyword>
<evidence type="ECO:0000256" key="1">
    <source>
        <dbReference type="SAM" id="Phobius"/>
    </source>
</evidence>
<proteinExistence type="predicted"/>
<organism evidence="2 3">
    <name type="scientific">Proteiniclasticum aestuarii</name>
    <dbReference type="NCBI Taxonomy" id="2817862"/>
    <lineage>
        <taxon>Bacteria</taxon>
        <taxon>Bacillati</taxon>
        <taxon>Bacillota</taxon>
        <taxon>Clostridia</taxon>
        <taxon>Eubacteriales</taxon>
        <taxon>Clostridiaceae</taxon>
        <taxon>Proteiniclasticum</taxon>
    </lineage>
</organism>
<reference evidence="2" key="1">
    <citation type="submission" date="2021-03" db="EMBL/GenBank/DDBJ databases">
        <title>Proteiniclasticum marinus sp. nov., isolated from tidal flat sediment.</title>
        <authorList>
            <person name="Namirimu T."/>
            <person name="Yang J.-A."/>
            <person name="Yang S.-H."/>
            <person name="Kim Y.-J."/>
            <person name="Kwon K.K."/>
        </authorList>
    </citation>
    <scope>NUCLEOTIDE SEQUENCE</scope>
    <source>
        <strain evidence="2">SCR006</strain>
    </source>
</reference>